<dbReference type="Proteomes" id="UP000661858">
    <property type="component" value="Unassembled WGS sequence"/>
</dbReference>
<feature type="region of interest" description="Disordered" evidence="2">
    <location>
        <begin position="1"/>
        <end position="43"/>
    </location>
</feature>
<organism evidence="4 5">
    <name type="scientific">Streptomyces actinomycinicus</name>
    <dbReference type="NCBI Taxonomy" id="1695166"/>
    <lineage>
        <taxon>Bacteria</taxon>
        <taxon>Bacillati</taxon>
        <taxon>Actinomycetota</taxon>
        <taxon>Actinomycetes</taxon>
        <taxon>Kitasatosporales</taxon>
        <taxon>Streptomycetaceae</taxon>
        <taxon>Streptomyces</taxon>
    </lineage>
</organism>
<dbReference type="Pfam" id="PF00582">
    <property type="entry name" value="Usp"/>
    <property type="match status" value="1"/>
</dbReference>
<feature type="domain" description="UspA" evidence="3">
    <location>
        <begin position="44"/>
        <end position="155"/>
    </location>
</feature>
<dbReference type="InterPro" id="IPR014729">
    <property type="entry name" value="Rossmann-like_a/b/a_fold"/>
</dbReference>
<keyword evidence="5" id="KW-1185">Reference proteome</keyword>
<dbReference type="Gene3D" id="3.40.50.620">
    <property type="entry name" value="HUPs"/>
    <property type="match status" value="1"/>
</dbReference>
<dbReference type="AlphaFoldDB" id="A0A937EP30"/>
<dbReference type="PANTHER" id="PTHR46553">
    <property type="entry name" value="ADENINE NUCLEOTIDE ALPHA HYDROLASES-LIKE SUPERFAMILY PROTEIN"/>
    <property type="match status" value="1"/>
</dbReference>
<dbReference type="InterPro" id="IPR006015">
    <property type="entry name" value="Universal_stress_UspA"/>
</dbReference>
<dbReference type="PANTHER" id="PTHR46553:SF3">
    <property type="entry name" value="ADENINE NUCLEOTIDE ALPHA HYDROLASES-LIKE SUPERFAMILY PROTEIN"/>
    <property type="match status" value="1"/>
</dbReference>
<name>A0A937EP30_9ACTN</name>
<evidence type="ECO:0000313" key="4">
    <source>
        <dbReference type="EMBL" id="MBL1086887.1"/>
    </source>
</evidence>
<proteinExistence type="inferred from homology"/>
<comment type="caution">
    <text evidence="4">The sequence shown here is derived from an EMBL/GenBank/DDBJ whole genome shotgun (WGS) entry which is preliminary data.</text>
</comment>
<evidence type="ECO:0000313" key="5">
    <source>
        <dbReference type="Proteomes" id="UP000661858"/>
    </source>
</evidence>
<dbReference type="SUPFAM" id="SSF52402">
    <property type="entry name" value="Adenine nucleotide alpha hydrolases-like"/>
    <property type="match status" value="1"/>
</dbReference>
<evidence type="ECO:0000256" key="2">
    <source>
        <dbReference type="SAM" id="MobiDB-lite"/>
    </source>
</evidence>
<accession>A0A937EP30</accession>
<dbReference type="EMBL" id="JAERRK010000026">
    <property type="protein sequence ID" value="MBL1086887.1"/>
    <property type="molecule type" value="Genomic_DNA"/>
</dbReference>
<dbReference type="InterPro" id="IPR006016">
    <property type="entry name" value="UspA"/>
</dbReference>
<comment type="similarity">
    <text evidence="1">Belongs to the universal stress protein A family.</text>
</comment>
<sequence>MDLPVVVGVDGSECRGARQPRRRGPPRGPGPDRPRGRGRPRRSAAVRFAVQEAALRGVPLDAVRAWRHSLREPAHAEQQQAAELLEEVLRDVPAEPSVHRHAVEGNPRDALVAASREAGLLVVGARRRPGHYGLRLGRVAHGVLHHAACPVAVVPELS</sequence>
<reference evidence="4" key="1">
    <citation type="submission" date="2021-01" db="EMBL/GenBank/DDBJ databases">
        <title>WGS of actinomycetes isolated from Thailand.</title>
        <authorList>
            <person name="Thawai C."/>
        </authorList>
    </citation>
    <scope>NUCLEOTIDE SEQUENCE</scope>
    <source>
        <strain evidence="4">RCU-197</strain>
    </source>
</reference>
<evidence type="ECO:0000259" key="3">
    <source>
        <dbReference type="Pfam" id="PF00582"/>
    </source>
</evidence>
<protein>
    <submittedName>
        <fullName evidence="4">Universal stress protein</fullName>
    </submittedName>
</protein>
<evidence type="ECO:0000256" key="1">
    <source>
        <dbReference type="ARBA" id="ARBA00008791"/>
    </source>
</evidence>
<dbReference type="PRINTS" id="PR01438">
    <property type="entry name" value="UNVRSLSTRESS"/>
</dbReference>
<gene>
    <name evidence="4" type="ORF">JK359_33820</name>
</gene>